<feature type="signal peptide" evidence="2">
    <location>
        <begin position="1"/>
        <end position="17"/>
    </location>
</feature>
<feature type="compositionally biased region" description="Low complexity" evidence="1">
    <location>
        <begin position="538"/>
        <end position="552"/>
    </location>
</feature>
<sequence>MRQLALLLGFLSSSAMAQQAGTVGGRMVEPEGQALPEPKAANVRVPGVILEPRAVKPDAASLARLEVPQGFNVGMFAQGLGNARLLAVADDGTVYLTRRAEGDVVMLRDTDGDGRAEMQRTVARRPGMHGIAISGRTVYLVAQKDVLKAPILGDGSFGPLELLAGDLPDAGQHSARSIAMGPDGMLYLGVGSTCNACTETSPESASVLRMSSDGKSRTIYASGLRHTIGFDWQPRSGALYGMDHGIDWLGDEQQPEELNRIEMGKSYGWPYIYGMGGENPQDDPPNDLTMADLNQAATGPVLGYTAHAAPMQLAFYRGAMFPRAFQGDAFVTFRGSWNRALPSGYEVARVRFDMSGNPTKFEPFVRGFFQTGSNGPSQSGRPVGLAVARDGALLFTDDINGVIYRVSYAGSDHAGTMLAPPPRRTPEMEMRPKGTALAIARDETRTRTTATLAVTSSSIMANRSIALRQSAYGEDQSPALTWSGLPAGATHLAILMEDPDAQAGNPFVHWVAWNVPANLGGLPEGLPKDLQLADPKGMRQGRTTRGSTGYYGPRPPIGDPPHHYHFQIFALSAPLDLQIGATREQLLAAMAGKVVARGELVGTYAQASPPVKR</sequence>
<dbReference type="InterPro" id="IPR036610">
    <property type="entry name" value="PEBP-like_sf"/>
</dbReference>
<comment type="caution">
    <text evidence="4">The sequence shown here is derived from an EMBL/GenBank/DDBJ whole genome shotgun (WGS) entry which is preliminary data.</text>
</comment>
<reference evidence="4 5" key="1">
    <citation type="submission" date="2017-08" db="EMBL/GenBank/DDBJ databases">
        <title>Infants hospitalized years apart are colonized by the same room-sourced microbial strains.</title>
        <authorList>
            <person name="Brooks B."/>
            <person name="Olm M.R."/>
            <person name="Firek B.A."/>
            <person name="Baker R."/>
            <person name="Thomas B.C."/>
            <person name="Morowitz M.J."/>
            <person name="Banfield J.F."/>
        </authorList>
    </citation>
    <scope>NUCLEOTIDE SEQUENCE [LARGE SCALE GENOMIC DNA]</scope>
    <source>
        <strain evidence="4">S2_005_002_R2_33</strain>
    </source>
</reference>
<protein>
    <submittedName>
        <fullName evidence="4">PEBP family protein</fullName>
    </submittedName>
</protein>
<accession>A0A2W5NDW7</accession>
<dbReference type="PANTHER" id="PTHR19328">
    <property type="entry name" value="HEDGEHOG-INTERACTING PROTEIN"/>
    <property type="match status" value="1"/>
</dbReference>
<dbReference type="InterPro" id="IPR054539">
    <property type="entry name" value="Beta-prop_PDH"/>
</dbReference>
<dbReference type="CDD" id="cd00865">
    <property type="entry name" value="PEBP_bact_arch"/>
    <property type="match status" value="1"/>
</dbReference>
<feature type="chain" id="PRO_5015936639" evidence="2">
    <location>
        <begin position="18"/>
        <end position="613"/>
    </location>
</feature>
<proteinExistence type="predicted"/>
<dbReference type="InterPro" id="IPR008914">
    <property type="entry name" value="PEBP"/>
</dbReference>
<keyword evidence="2" id="KW-0732">Signal</keyword>
<evidence type="ECO:0000256" key="1">
    <source>
        <dbReference type="SAM" id="MobiDB-lite"/>
    </source>
</evidence>
<dbReference type="Proteomes" id="UP000249082">
    <property type="component" value="Unassembled WGS sequence"/>
</dbReference>
<evidence type="ECO:0000313" key="4">
    <source>
        <dbReference type="EMBL" id="PZQ50638.1"/>
    </source>
</evidence>
<dbReference type="Pfam" id="PF01161">
    <property type="entry name" value="PBP"/>
    <property type="match status" value="1"/>
</dbReference>
<dbReference type="SUPFAM" id="SSF50952">
    <property type="entry name" value="Soluble quinoprotein glucose dehydrogenase"/>
    <property type="match status" value="1"/>
</dbReference>
<evidence type="ECO:0000256" key="2">
    <source>
        <dbReference type="SAM" id="SignalP"/>
    </source>
</evidence>
<dbReference type="InterPro" id="IPR005247">
    <property type="entry name" value="YbhB_YbcL/LppC-like"/>
</dbReference>
<feature type="domain" description="Pyrroloquinoline quinone-dependent pyranose dehydrogenase beta-propeller" evidence="3">
    <location>
        <begin position="66"/>
        <end position="407"/>
    </location>
</feature>
<evidence type="ECO:0000259" key="3">
    <source>
        <dbReference type="Pfam" id="PF22807"/>
    </source>
</evidence>
<organism evidence="4 5">
    <name type="scientific">Novosphingobium pentaromativorans</name>
    <dbReference type="NCBI Taxonomy" id="205844"/>
    <lineage>
        <taxon>Bacteria</taxon>
        <taxon>Pseudomonadati</taxon>
        <taxon>Pseudomonadota</taxon>
        <taxon>Alphaproteobacteria</taxon>
        <taxon>Sphingomonadales</taxon>
        <taxon>Sphingomonadaceae</taxon>
        <taxon>Novosphingobium</taxon>
    </lineage>
</organism>
<dbReference type="PANTHER" id="PTHR19328:SF53">
    <property type="entry name" value="MEMBRANE PROTEIN"/>
    <property type="match status" value="1"/>
</dbReference>
<feature type="region of interest" description="Disordered" evidence="1">
    <location>
        <begin position="532"/>
        <end position="552"/>
    </location>
</feature>
<dbReference type="EMBL" id="QFPX01000034">
    <property type="protein sequence ID" value="PZQ50638.1"/>
    <property type="molecule type" value="Genomic_DNA"/>
</dbReference>
<dbReference type="Gene3D" id="2.120.10.30">
    <property type="entry name" value="TolB, C-terminal domain"/>
    <property type="match status" value="1"/>
</dbReference>
<dbReference type="AlphaFoldDB" id="A0A2W5NDW7"/>
<evidence type="ECO:0000313" key="5">
    <source>
        <dbReference type="Proteomes" id="UP000249082"/>
    </source>
</evidence>
<gene>
    <name evidence="4" type="ORF">DI555_22415</name>
</gene>
<dbReference type="NCBIfam" id="TIGR00481">
    <property type="entry name" value="YbhB/YbcL family Raf kinase inhibitor-like protein"/>
    <property type="match status" value="1"/>
</dbReference>
<name>A0A2W5NDW7_9SPHN</name>
<dbReference type="SUPFAM" id="SSF49777">
    <property type="entry name" value="PEBP-like"/>
    <property type="match status" value="1"/>
</dbReference>
<dbReference type="InterPro" id="IPR011041">
    <property type="entry name" value="Quinoprot_gluc/sorb_DH_b-prop"/>
</dbReference>
<dbReference type="Pfam" id="PF22807">
    <property type="entry name" value="TrAA12"/>
    <property type="match status" value="1"/>
</dbReference>
<dbReference type="InterPro" id="IPR011042">
    <property type="entry name" value="6-blade_b-propeller_TolB-like"/>
</dbReference>
<dbReference type="Gene3D" id="3.90.280.10">
    <property type="entry name" value="PEBP-like"/>
    <property type="match status" value="1"/>
</dbReference>